<evidence type="ECO:0000256" key="11">
    <source>
        <dbReference type="ARBA" id="ARBA00023286"/>
    </source>
</evidence>
<feature type="disulfide bond" evidence="15">
    <location>
        <begin position="668"/>
        <end position="724"/>
    </location>
</feature>
<keyword evidence="12" id="KW-0407">Ion channel</keyword>
<dbReference type="FunFam" id="3.40.190.10:FF:000364">
    <property type="entry name" value="Si:dkey-183j2.10"/>
    <property type="match status" value="1"/>
</dbReference>
<feature type="transmembrane region" description="Helical" evidence="16">
    <location>
        <begin position="746"/>
        <end position="769"/>
    </location>
</feature>
<dbReference type="AlphaFoldDB" id="A0A8J2RI32"/>
<reference evidence="20" key="1">
    <citation type="submission" date="2021-11" db="EMBL/GenBank/DDBJ databases">
        <authorList>
            <person name="Schell T."/>
        </authorList>
    </citation>
    <scope>NUCLEOTIDE SEQUENCE</scope>
    <source>
        <strain evidence="20">M5</strain>
    </source>
</reference>
<dbReference type="InterPro" id="IPR052192">
    <property type="entry name" value="Insect_Ionotropic_Sensory_Rcpt"/>
</dbReference>
<comment type="caution">
    <text evidence="20">The sequence shown here is derived from an EMBL/GenBank/DDBJ whole genome shotgun (WGS) entry which is preliminary data.</text>
</comment>
<name>A0A8J2RI32_9CRUS</name>
<feature type="transmembrane region" description="Helical" evidence="16">
    <location>
        <begin position="518"/>
        <end position="537"/>
    </location>
</feature>
<dbReference type="PANTHER" id="PTHR42643">
    <property type="entry name" value="IONOTROPIC RECEPTOR 20A-RELATED"/>
    <property type="match status" value="1"/>
</dbReference>
<dbReference type="SMART" id="SM00479">
    <property type="entry name" value="EXOIII"/>
    <property type="match status" value="1"/>
</dbReference>
<evidence type="ECO:0000313" key="20">
    <source>
        <dbReference type="EMBL" id="CAH0100035.1"/>
    </source>
</evidence>
<evidence type="ECO:0000256" key="10">
    <source>
        <dbReference type="ARBA" id="ARBA00023180"/>
    </source>
</evidence>
<accession>A0A8J2RI32</accession>
<evidence type="ECO:0000256" key="15">
    <source>
        <dbReference type="PIRSR" id="PIRSR601508-3"/>
    </source>
</evidence>
<keyword evidence="4" id="KW-1003">Cell membrane</keyword>
<keyword evidence="6 16" id="KW-1133">Transmembrane helix</keyword>
<dbReference type="InterPro" id="IPR001320">
    <property type="entry name" value="Iontro_rcpt_C"/>
</dbReference>
<keyword evidence="10" id="KW-0325">Glycoprotein</keyword>
<evidence type="ECO:0008006" key="22">
    <source>
        <dbReference type="Google" id="ProtNLM"/>
    </source>
</evidence>
<dbReference type="Proteomes" id="UP000789390">
    <property type="component" value="Unassembled WGS sequence"/>
</dbReference>
<organism evidence="20 21">
    <name type="scientific">Daphnia galeata</name>
    <dbReference type="NCBI Taxonomy" id="27404"/>
    <lineage>
        <taxon>Eukaryota</taxon>
        <taxon>Metazoa</taxon>
        <taxon>Ecdysozoa</taxon>
        <taxon>Arthropoda</taxon>
        <taxon>Crustacea</taxon>
        <taxon>Branchiopoda</taxon>
        <taxon>Diplostraca</taxon>
        <taxon>Cladocera</taxon>
        <taxon>Anomopoda</taxon>
        <taxon>Daphniidae</taxon>
        <taxon>Daphnia</taxon>
    </lineage>
</organism>
<evidence type="ECO:0000256" key="5">
    <source>
        <dbReference type="ARBA" id="ARBA00022692"/>
    </source>
</evidence>
<keyword evidence="8 16" id="KW-0472">Membrane</keyword>
<dbReference type="SUPFAM" id="SSF53850">
    <property type="entry name" value="Periplasmic binding protein-like II"/>
    <property type="match status" value="1"/>
</dbReference>
<evidence type="ECO:0000256" key="6">
    <source>
        <dbReference type="ARBA" id="ARBA00022989"/>
    </source>
</evidence>
<evidence type="ECO:0000256" key="3">
    <source>
        <dbReference type="ARBA" id="ARBA00022448"/>
    </source>
</evidence>
<feature type="binding site" evidence="13">
    <location>
        <position position="448"/>
    </location>
    <ligand>
        <name>L-glutamate</name>
        <dbReference type="ChEBI" id="CHEBI:29985"/>
    </ligand>
</feature>
<keyword evidence="7" id="KW-0406">Ion transport</keyword>
<dbReference type="Gene3D" id="3.40.190.10">
    <property type="entry name" value="Periplasmic binding protein-like II"/>
    <property type="match status" value="1"/>
</dbReference>
<dbReference type="InterPro" id="IPR012337">
    <property type="entry name" value="RNaseH-like_sf"/>
</dbReference>
<evidence type="ECO:0000259" key="18">
    <source>
        <dbReference type="SMART" id="SM00479"/>
    </source>
</evidence>
<dbReference type="Pfam" id="PF00929">
    <property type="entry name" value="RNase_T"/>
    <property type="match status" value="1"/>
</dbReference>
<dbReference type="OrthoDB" id="6355526at2759"/>
<proteinExistence type="inferred from homology"/>
<dbReference type="EMBL" id="CAKKLH010000030">
    <property type="protein sequence ID" value="CAH0100035.1"/>
    <property type="molecule type" value="Genomic_DNA"/>
</dbReference>
<feature type="binding site" evidence="13">
    <location>
        <position position="441"/>
    </location>
    <ligand>
        <name>L-glutamate</name>
        <dbReference type="ChEBI" id="CHEBI:29985"/>
    </ligand>
</feature>
<dbReference type="GO" id="GO:0038023">
    <property type="term" value="F:signaling receptor activity"/>
    <property type="evidence" value="ECO:0007669"/>
    <property type="project" value="InterPro"/>
</dbReference>
<dbReference type="Gene3D" id="1.10.287.70">
    <property type="match status" value="1"/>
</dbReference>
<dbReference type="InterPro" id="IPR013520">
    <property type="entry name" value="Ribonucl_H"/>
</dbReference>
<feature type="site" description="Crucial to convey clamshell closure to channel opening" evidence="14">
    <location>
        <position position="582"/>
    </location>
</feature>
<evidence type="ECO:0000256" key="16">
    <source>
        <dbReference type="SAM" id="Phobius"/>
    </source>
</evidence>
<evidence type="ECO:0000256" key="2">
    <source>
        <dbReference type="ARBA" id="ARBA00008685"/>
    </source>
</evidence>
<dbReference type="InterPro" id="IPR019594">
    <property type="entry name" value="Glu/Gly-bd"/>
</dbReference>
<evidence type="ECO:0000256" key="7">
    <source>
        <dbReference type="ARBA" id="ARBA00023065"/>
    </source>
</evidence>
<dbReference type="Gene3D" id="3.30.420.10">
    <property type="entry name" value="Ribonuclease H-like superfamily/Ribonuclease H"/>
    <property type="match status" value="1"/>
</dbReference>
<evidence type="ECO:0000256" key="12">
    <source>
        <dbReference type="ARBA" id="ARBA00023303"/>
    </source>
</evidence>
<evidence type="ECO:0000256" key="9">
    <source>
        <dbReference type="ARBA" id="ARBA00023170"/>
    </source>
</evidence>
<gene>
    <name evidence="20" type="ORF">DGAL_LOCUS2208</name>
</gene>
<evidence type="ECO:0000256" key="14">
    <source>
        <dbReference type="PIRSR" id="PIRSR601508-2"/>
    </source>
</evidence>
<evidence type="ECO:0000256" key="4">
    <source>
        <dbReference type="ARBA" id="ARBA00022475"/>
    </source>
</evidence>
<dbReference type="GO" id="GO:0003676">
    <property type="term" value="F:nucleic acid binding"/>
    <property type="evidence" value="ECO:0007669"/>
    <property type="project" value="InterPro"/>
</dbReference>
<dbReference type="GO" id="GO:0005886">
    <property type="term" value="C:plasma membrane"/>
    <property type="evidence" value="ECO:0007669"/>
    <property type="project" value="UniProtKB-SubCell"/>
</dbReference>
<feature type="domain" description="Ionotropic glutamate receptor L-glutamate and glycine-binding" evidence="19">
    <location>
        <begin position="370"/>
        <end position="432"/>
    </location>
</feature>
<keyword evidence="9" id="KW-0675">Receptor</keyword>
<dbReference type="InterPro" id="IPR001508">
    <property type="entry name" value="Iono_Glu_rcpt_met"/>
</dbReference>
<evidence type="ECO:0000256" key="13">
    <source>
        <dbReference type="PIRSR" id="PIRSR601508-1"/>
    </source>
</evidence>
<feature type="domain" description="Ionotropic glutamate receptor C-terminal" evidence="17">
    <location>
        <begin position="360"/>
        <end position="719"/>
    </location>
</feature>
<comment type="subcellular location">
    <subcellularLocation>
        <location evidence="1">Cell membrane</location>
        <topology evidence="1">Multi-pass membrane protein</topology>
    </subcellularLocation>
</comment>
<keyword evidence="3" id="KW-0813">Transport</keyword>
<keyword evidence="15" id="KW-1015">Disulfide bond</keyword>
<dbReference type="GO" id="GO:0015276">
    <property type="term" value="F:ligand-gated monoatomic ion channel activity"/>
    <property type="evidence" value="ECO:0007669"/>
    <property type="project" value="InterPro"/>
</dbReference>
<feature type="transmembrane region" description="Helical" evidence="16">
    <location>
        <begin position="487"/>
        <end position="506"/>
    </location>
</feature>
<dbReference type="SMART" id="SM00079">
    <property type="entry name" value="PBPe"/>
    <property type="match status" value="1"/>
</dbReference>
<feature type="transmembrane region" description="Helical" evidence="16">
    <location>
        <begin position="549"/>
        <end position="575"/>
    </location>
</feature>
<evidence type="ECO:0000313" key="21">
    <source>
        <dbReference type="Proteomes" id="UP000789390"/>
    </source>
</evidence>
<comment type="similarity">
    <text evidence="2">Belongs to the glutamate-gated ion channel (TC 1.A.10.1) family.</text>
</comment>
<keyword evidence="11" id="KW-1071">Ligand-gated ion channel</keyword>
<protein>
    <recommendedName>
        <fullName evidence="22">Ionotropic glutamate receptor L-glutamate and glycine-binding domain-containing protein</fullName>
    </recommendedName>
</protein>
<evidence type="ECO:0000256" key="1">
    <source>
        <dbReference type="ARBA" id="ARBA00004651"/>
    </source>
</evidence>
<dbReference type="Pfam" id="PF00060">
    <property type="entry name" value="Lig_chan"/>
    <property type="match status" value="1"/>
</dbReference>
<sequence>MSVPVVDPSIVCINSLVFFDLETTGLPSDHAARITELNFCGVDRSQFIECKTKKMPRVTNRLNLCIDPSRPIDPVATTISKLDNANLGQQSKFDENVFNIIVNFLDRLQKPICLIAHNGTKFDFPIFNAEIAQLGKEFPQDLYCADSLEIFGLLQGISTEPPKKKVRKSKATSLKLNEIYQRIYKKKPETLHEAEADVKMLFLSAIATPQEFLNSVDQVRQFDGIVLAATECQNYDFIESSALGALAIPFLRLDFSACPADAGWNTERLELYRLHENNRVSCGSYAFSKWLEHRICSSFVDNNTIRLLSSNEVSFNVSRELQYCSGLDDFKWSQSQQPVNMEDKALSKSLKWQREVNGKHLRLTSIERPPFVVFERDSNGTITRHKGYCYEIIHALQKFYNFTYEVVFPADNTFGKELSNGSWDGMMGVILEQKADIGLGPFSVTYSRYKVVDFSVGFHEEATTILLPPPAEESRLLACSKPFRFEVWIALILFLIMLPAILWNYLKLFQIPNQQTNTPILANQYLFVLGVLIGQSGQKLVSNGFSHRFLAAVWCLTAVVLASAYVGVLVSFLRFPKLTPIINKLEELPDSQLKWAVLRGTALEMLFSEATTGVYKTIGEGLLTTRGKLVDSALDAIYLVGNSSYAYIEEKSYLESFVAEDYERTDICRFSFIYENFFKVNLAFPLPKDSPLKPLLDNKVMQIVETGLANYWKKIYWPQSDGKCPDSKLPNAAGPKRLGILDLQGAFLILVMGFVLASFILLVEIWNLMSLCGVWSGRSDDSAQQFAWEQFAISRPTFGDAEKNTFIPWPHFHGRSLHNQLRSFVDSPTNKSEATAPLNFGNWAEFPM</sequence>
<dbReference type="PANTHER" id="PTHR42643:SF24">
    <property type="entry name" value="IONOTROPIC RECEPTOR 60A"/>
    <property type="match status" value="1"/>
</dbReference>
<dbReference type="SMART" id="SM00918">
    <property type="entry name" value="Lig_chan-Glu_bd"/>
    <property type="match status" value="1"/>
</dbReference>
<dbReference type="PRINTS" id="PR00177">
    <property type="entry name" value="NMDARECEPTOR"/>
</dbReference>
<feature type="binding site" evidence="13">
    <location>
        <position position="650"/>
    </location>
    <ligand>
        <name>L-glutamate</name>
        <dbReference type="ChEBI" id="CHEBI:29985"/>
    </ligand>
</feature>
<evidence type="ECO:0000259" key="19">
    <source>
        <dbReference type="SMART" id="SM00918"/>
    </source>
</evidence>
<evidence type="ECO:0000256" key="8">
    <source>
        <dbReference type="ARBA" id="ARBA00023136"/>
    </source>
</evidence>
<keyword evidence="5 16" id="KW-0812">Transmembrane</keyword>
<feature type="domain" description="Exonuclease" evidence="18">
    <location>
        <begin position="15"/>
        <end position="211"/>
    </location>
</feature>
<evidence type="ECO:0000259" key="17">
    <source>
        <dbReference type="SMART" id="SM00079"/>
    </source>
</evidence>
<dbReference type="SUPFAM" id="SSF53098">
    <property type="entry name" value="Ribonuclease H-like"/>
    <property type="match status" value="1"/>
</dbReference>
<keyword evidence="21" id="KW-1185">Reference proteome</keyword>
<dbReference type="Pfam" id="PF10613">
    <property type="entry name" value="Lig_chan-Glu_bd"/>
    <property type="match status" value="1"/>
</dbReference>
<dbReference type="InterPro" id="IPR036397">
    <property type="entry name" value="RNaseH_sf"/>
</dbReference>
<feature type="binding site" evidence="13">
    <location>
        <position position="443"/>
    </location>
    <ligand>
        <name>L-glutamate</name>
        <dbReference type="ChEBI" id="CHEBI:29985"/>
    </ligand>
</feature>
<dbReference type="GO" id="GO:0050906">
    <property type="term" value="P:detection of stimulus involved in sensory perception"/>
    <property type="evidence" value="ECO:0007669"/>
    <property type="project" value="UniProtKB-ARBA"/>
</dbReference>